<dbReference type="EMBL" id="HBFQ01050614">
    <property type="protein sequence ID" value="CAD8861715.1"/>
    <property type="molecule type" value="Transcribed_RNA"/>
</dbReference>
<sequence length="183" mass="20568">MAMPGRGVPVRITQGVMAQHSRGGFMRAMAQFGEVVYCRKPPFSGIEGEDYVNIGFATQTAADKAYAELKAGNVMVDGVLVGVGPSKFGGPRAVDESASRAPTARRDSRSPDRRGQRRPPREQPIRGTFKQRHDERSPSPRTMMREAMMTRQTRHRSPNRPRDRSRSRRRRRKRSSSGSRSRS</sequence>
<feature type="compositionally biased region" description="Basic and acidic residues" evidence="1">
    <location>
        <begin position="93"/>
        <end position="124"/>
    </location>
</feature>
<organism evidence="2">
    <name type="scientific">Noctiluca scintillans</name>
    <name type="common">Sea sparkle</name>
    <name type="synonym">Red tide dinoflagellate</name>
    <dbReference type="NCBI Taxonomy" id="2966"/>
    <lineage>
        <taxon>Eukaryota</taxon>
        <taxon>Sar</taxon>
        <taxon>Alveolata</taxon>
        <taxon>Dinophyceae</taxon>
        <taxon>Noctilucales</taxon>
        <taxon>Noctilucaceae</taxon>
        <taxon>Noctiluca</taxon>
    </lineage>
</organism>
<protein>
    <recommendedName>
        <fullName evidence="3">RRM domain-containing protein</fullName>
    </recommendedName>
</protein>
<reference evidence="2" key="1">
    <citation type="submission" date="2021-01" db="EMBL/GenBank/DDBJ databases">
        <authorList>
            <person name="Corre E."/>
            <person name="Pelletier E."/>
            <person name="Niang G."/>
            <person name="Scheremetjew M."/>
            <person name="Finn R."/>
            <person name="Kale V."/>
            <person name="Holt S."/>
            <person name="Cochrane G."/>
            <person name="Meng A."/>
            <person name="Brown T."/>
            <person name="Cohen L."/>
        </authorList>
    </citation>
    <scope>NUCLEOTIDE SEQUENCE</scope>
</reference>
<feature type="compositionally biased region" description="Basic residues" evidence="1">
    <location>
        <begin position="152"/>
        <end position="183"/>
    </location>
</feature>
<evidence type="ECO:0000256" key="1">
    <source>
        <dbReference type="SAM" id="MobiDB-lite"/>
    </source>
</evidence>
<accession>A0A7S1FDJ2</accession>
<gene>
    <name evidence="2" type="ORF">NSCI0253_LOCUS36070</name>
</gene>
<dbReference type="AlphaFoldDB" id="A0A7S1FDJ2"/>
<evidence type="ECO:0000313" key="2">
    <source>
        <dbReference type="EMBL" id="CAD8861715.1"/>
    </source>
</evidence>
<feature type="region of interest" description="Disordered" evidence="1">
    <location>
        <begin position="83"/>
        <end position="183"/>
    </location>
</feature>
<evidence type="ECO:0008006" key="3">
    <source>
        <dbReference type="Google" id="ProtNLM"/>
    </source>
</evidence>
<proteinExistence type="predicted"/>
<name>A0A7S1FDJ2_NOCSC</name>